<feature type="compositionally biased region" description="Low complexity" evidence="1">
    <location>
        <begin position="508"/>
        <end position="517"/>
    </location>
</feature>
<gene>
    <name evidence="2" type="ORF">PEX2_033040</name>
</gene>
<reference evidence="2 3" key="1">
    <citation type="journal article" date="2015" name="Mol. Plant Microbe Interact.">
        <title>Genome, transcriptome, and functional analyses of Penicillium expansum provide new insights into secondary metabolism and pathogenicity.</title>
        <authorList>
            <person name="Ballester A.R."/>
            <person name="Marcet-Houben M."/>
            <person name="Levin E."/>
            <person name="Sela N."/>
            <person name="Selma-Lazaro C."/>
            <person name="Carmona L."/>
            <person name="Wisniewski M."/>
            <person name="Droby S."/>
            <person name="Gonzalez-Candelas L."/>
            <person name="Gabaldon T."/>
        </authorList>
    </citation>
    <scope>NUCLEOTIDE SEQUENCE [LARGE SCALE GENOMIC DNA]</scope>
    <source>
        <strain evidence="2 3">MD-8</strain>
    </source>
</reference>
<dbReference type="HOGENOM" id="CLU_340123_0_0_1"/>
<feature type="region of interest" description="Disordered" evidence="1">
    <location>
        <begin position="35"/>
        <end position="64"/>
    </location>
</feature>
<dbReference type="AlphaFoldDB" id="A0A0A2K715"/>
<feature type="compositionally biased region" description="Polar residues" evidence="1">
    <location>
        <begin position="147"/>
        <end position="156"/>
    </location>
</feature>
<comment type="caution">
    <text evidence="2">The sequence shown here is derived from an EMBL/GenBank/DDBJ whole genome shotgun (WGS) entry which is preliminary data.</text>
</comment>
<accession>A0A0A2K715</accession>
<feature type="compositionally biased region" description="Polar residues" evidence="1">
    <location>
        <begin position="98"/>
        <end position="107"/>
    </location>
</feature>
<feature type="compositionally biased region" description="Basic residues" evidence="1">
    <location>
        <begin position="36"/>
        <end position="49"/>
    </location>
</feature>
<dbReference type="VEuPathDB" id="FungiDB:PEXP_088220"/>
<name>A0A0A2K715_PENEN</name>
<proteinExistence type="predicted"/>
<dbReference type="Proteomes" id="UP000030143">
    <property type="component" value="Unassembled WGS sequence"/>
</dbReference>
<feature type="region of interest" description="Disordered" evidence="1">
    <location>
        <begin position="390"/>
        <end position="469"/>
    </location>
</feature>
<dbReference type="EMBL" id="JQFZ01000080">
    <property type="protein sequence ID" value="KGO60165.1"/>
    <property type="molecule type" value="Genomic_DNA"/>
</dbReference>
<dbReference type="RefSeq" id="XP_016601231.1">
    <property type="nucleotide sequence ID" value="XM_016740579.1"/>
</dbReference>
<evidence type="ECO:0000313" key="3">
    <source>
        <dbReference type="Proteomes" id="UP000030143"/>
    </source>
</evidence>
<evidence type="ECO:0000256" key="1">
    <source>
        <dbReference type="SAM" id="MobiDB-lite"/>
    </source>
</evidence>
<sequence>MSPYPQVSPWAILSTIDRDDESGILYEDERQQWLRQHPHAVPRTAKRSGNKSQRAFADRGSSMAEGLRGIAERGAARRKGIAVNKNDVFTKPLPPIPQQESPQPATTVAQDGVLQGSGREINKMSIYYVLDRSNMEGHHDKSPFPQPENSQPSTEVGQKAVVDGPVHSSEKMKPNMLLRECKLQGYDDETPSIQPRAFEPAMPSFSHHYYNAQASYTNDSSGSHRLDHAAPAFEAPYAQVNPSFHRNGHGPTSWYEAAPIGHEYSPDIQAAVAPNATPDPEIKQEYQFTEVGVNIDEMLALMNQEKENEHLANENHNPASSYSAYHFVPPNPASVDIYHADQRSGPGTQAPDSLIINAESSLLVGSRTIRQVTPATPVWSPTPVPLSAYRFTPDQRSAPDAESSLFVSPGPIHEDTASPISSPYPNGYCYWSSDESEPETTPPPEPRFERGRSGSDVPMQESPVLPSSPPQVISLQRVFTWRSDNPNGMDTDFVVPLEHMFARDYTTPDSPLLDSPLSPAPAPPSPERRPAPREFSYADAPRVGIYPSYIPHDPRLTQITFRPDYVSSPTSYSSPLREERANMENVEQALVPQKLNVTKNKTAFTMDVPIHDVSQHQTAIHVSESSNGGHSRAASFVGNEPNVNNNTPINATPSRISKSPDVCSSEGSEDSRGIKRKRFTKNLFGKKGYLEDNEEPRDKRFRFLKEAIEKGHSTIGSIKGIFWDENRALIGSSKPSIVTENTAPITLNTDVQSILYAEIENMITHAANEFLMKEYYEGHLSTSSLHKVKRRWEKKHMPGVPQFRFDQKTQYRIISSNRNHVRFGKTSNGLGPHTILSNWKKIYKNMNIRTFVTPDSVIKKHIHDILDLLELLNADECHIELIMALNAHVRGELKKHEVMQHYRDTQNSGNSRS</sequence>
<feature type="region of interest" description="Disordered" evidence="1">
    <location>
        <begin position="136"/>
        <end position="157"/>
    </location>
</feature>
<protein>
    <submittedName>
        <fullName evidence="2">Uncharacterized protein</fullName>
    </submittedName>
</protein>
<feature type="compositionally biased region" description="Low complexity" evidence="1">
    <location>
        <begin position="639"/>
        <end position="653"/>
    </location>
</feature>
<evidence type="ECO:0000313" key="2">
    <source>
        <dbReference type="EMBL" id="KGO60165.1"/>
    </source>
</evidence>
<dbReference type="GeneID" id="27675998"/>
<keyword evidence="3" id="KW-1185">Reference proteome</keyword>
<feature type="region of interest" description="Disordered" evidence="1">
    <location>
        <begin position="506"/>
        <end position="535"/>
    </location>
</feature>
<organism evidence="2 3">
    <name type="scientific">Penicillium expansum</name>
    <name type="common">Blue mold rot fungus</name>
    <dbReference type="NCBI Taxonomy" id="27334"/>
    <lineage>
        <taxon>Eukaryota</taxon>
        <taxon>Fungi</taxon>
        <taxon>Dikarya</taxon>
        <taxon>Ascomycota</taxon>
        <taxon>Pezizomycotina</taxon>
        <taxon>Eurotiomycetes</taxon>
        <taxon>Eurotiomycetidae</taxon>
        <taxon>Eurotiales</taxon>
        <taxon>Aspergillaceae</taxon>
        <taxon>Penicillium</taxon>
    </lineage>
</organism>
<feature type="region of interest" description="Disordered" evidence="1">
    <location>
        <begin position="87"/>
        <end position="107"/>
    </location>
</feature>
<feature type="region of interest" description="Disordered" evidence="1">
    <location>
        <begin position="637"/>
        <end position="670"/>
    </location>
</feature>